<name>A0A9W6LDJ2_9BACT</name>
<comment type="subunit">
    <text evidence="1">Monomer.</text>
</comment>
<evidence type="ECO:0000256" key="8">
    <source>
        <dbReference type="ARBA" id="ARBA00068695"/>
    </source>
</evidence>
<evidence type="ECO:0000256" key="10">
    <source>
        <dbReference type="PIRNR" id="PIRNR006444"/>
    </source>
</evidence>
<dbReference type="PANTHER" id="PTHR43439">
    <property type="entry name" value="PHENYLACETATE-COENZYME A LIGASE"/>
    <property type="match status" value="1"/>
</dbReference>
<accession>A0A9W6LDJ2</accession>
<dbReference type="Pfam" id="PF14535">
    <property type="entry name" value="AMP-binding_C_2"/>
    <property type="match status" value="1"/>
</dbReference>
<dbReference type="PIRSF" id="PIRSF006444">
    <property type="entry name" value="PaaK"/>
    <property type="match status" value="1"/>
</dbReference>
<protein>
    <recommendedName>
        <fullName evidence="8 10">Phenylacetate-coenzyme A ligase</fullName>
        <ecNumber evidence="7 10">6.2.1.30</ecNumber>
    </recommendedName>
    <alternativeName>
        <fullName evidence="9 10">Phenylacetyl-CoA ligase</fullName>
    </alternativeName>
</protein>
<evidence type="ECO:0000256" key="9">
    <source>
        <dbReference type="ARBA" id="ARBA00075111"/>
    </source>
</evidence>
<keyword evidence="2 10" id="KW-0436">Ligase</keyword>
<evidence type="ECO:0000313" key="14">
    <source>
        <dbReference type="Proteomes" id="UP001144352"/>
    </source>
</evidence>
<dbReference type="FunFam" id="3.40.50.12780:FF:000016">
    <property type="entry name" value="Phenylacetate-coenzyme A ligase"/>
    <property type="match status" value="1"/>
</dbReference>
<dbReference type="RefSeq" id="WP_214185341.1">
    <property type="nucleotide sequence ID" value="NZ_BSDS01000002.1"/>
</dbReference>
<evidence type="ECO:0000256" key="3">
    <source>
        <dbReference type="ARBA" id="ARBA00022741"/>
    </source>
</evidence>
<evidence type="ECO:0000256" key="5">
    <source>
        <dbReference type="ARBA" id="ARBA00060591"/>
    </source>
</evidence>
<evidence type="ECO:0000256" key="2">
    <source>
        <dbReference type="ARBA" id="ARBA00022598"/>
    </source>
</evidence>
<dbReference type="InterPro" id="IPR011880">
    <property type="entry name" value="PA_CoA_ligase"/>
</dbReference>
<dbReference type="GO" id="GO:0000166">
    <property type="term" value="F:nucleotide binding"/>
    <property type="evidence" value="ECO:0007669"/>
    <property type="project" value="UniProtKB-KW"/>
</dbReference>
<gene>
    <name evidence="13" type="primary">paaK-2</name>
    <name evidence="13" type="ORF">GHYDROH2_25310</name>
</gene>
<dbReference type="FunFam" id="3.30.300.30:FF:000019">
    <property type="entry name" value="Phenylacetate-coenzyme A ligase"/>
    <property type="match status" value="1"/>
</dbReference>
<comment type="similarity">
    <text evidence="6 10">Belongs to the phenylacetyl-CoA ligase family.</text>
</comment>
<dbReference type="Proteomes" id="UP001144352">
    <property type="component" value="Unassembled WGS sequence"/>
</dbReference>
<evidence type="ECO:0000256" key="4">
    <source>
        <dbReference type="ARBA" id="ARBA00050450"/>
    </source>
</evidence>
<feature type="domain" description="AMP-dependent ligase C-terminal" evidence="12">
    <location>
        <begin position="336"/>
        <end position="432"/>
    </location>
</feature>
<dbReference type="AlphaFoldDB" id="A0A9W6LDJ2"/>
<evidence type="ECO:0000259" key="11">
    <source>
        <dbReference type="Pfam" id="PF00501"/>
    </source>
</evidence>
<comment type="pathway">
    <text evidence="5 10">Aromatic compound metabolism; phenylacetate degradation.</text>
</comment>
<evidence type="ECO:0000256" key="6">
    <source>
        <dbReference type="ARBA" id="ARBA00061566"/>
    </source>
</evidence>
<dbReference type="InterPro" id="IPR042099">
    <property type="entry name" value="ANL_N_sf"/>
</dbReference>
<dbReference type="GO" id="GO:0047475">
    <property type="term" value="F:phenylacetate-CoA ligase activity"/>
    <property type="evidence" value="ECO:0007669"/>
    <property type="project" value="UniProtKB-EC"/>
</dbReference>
<dbReference type="PANTHER" id="PTHR43439:SF1">
    <property type="entry name" value="PHENYLACETATE-COENZYME A LIGASE"/>
    <property type="match status" value="1"/>
</dbReference>
<organism evidence="13 14">
    <name type="scientific">Geobacter hydrogenophilus</name>
    <dbReference type="NCBI Taxonomy" id="40983"/>
    <lineage>
        <taxon>Bacteria</taxon>
        <taxon>Pseudomonadati</taxon>
        <taxon>Thermodesulfobacteriota</taxon>
        <taxon>Desulfuromonadia</taxon>
        <taxon>Geobacterales</taxon>
        <taxon>Geobacteraceae</taxon>
        <taxon>Geobacter</taxon>
    </lineage>
</organism>
<evidence type="ECO:0000259" key="12">
    <source>
        <dbReference type="Pfam" id="PF14535"/>
    </source>
</evidence>
<dbReference type="EMBL" id="BSDS01000002">
    <property type="protein sequence ID" value="GLI39030.1"/>
    <property type="molecule type" value="Genomic_DNA"/>
</dbReference>
<feature type="domain" description="AMP-dependent synthetase/ligase" evidence="11">
    <location>
        <begin position="80"/>
        <end position="287"/>
    </location>
</feature>
<sequence>MSYYNEEFETLPRQALEALQLKRLQATVARVCASVPFYRQSFDRAGITPDSVKSLADLQRLPFTLKQDMRDSYPYGLFAAPMEEIVRIHASSGTTGKPTVVGYTRKDIDTWSELMARSFAAAGVHRGDIIHNSYGYGLFTGGLGAHYGAEKLGASVIPMSGGNTKKQIMIMKDFGSTVLTCTPSYSLFMAEAAREEGVDFRQLKLHVGIFGAEPWSEAMRGEIEEKLNLCAIDIYGLSEIMGPGVAIECREAKKGLHIWEDHFIPEIIDPETGAVLPEGKLGELVITTITKEGIPLIRYRTRDITSLTYEPCACGRTHARLTRMTGRSDDMLIIRGVNVFPSQIESILMGIEGVEPHYVLIVDRKDNLDSLEVQVEVDERLFSDEIKVLQSLSQRIEKEIKDILGISCRVRLVEPQTITRSEGKAKRVIDNRKSS</sequence>
<keyword evidence="3 10" id="KW-0547">Nucleotide-binding</keyword>
<dbReference type="Gene3D" id="3.40.50.12780">
    <property type="entry name" value="N-terminal domain of ligase-like"/>
    <property type="match status" value="1"/>
</dbReference>
<comment type="caution">
    <text evidence="13">The sequence shown here is derived from an EMBL/GenBank/DDBJ whole genome shotgun (WGS) entry which is preliminary data.</text>
</comment>
<proteinExistence type="inferred from homology"/>
<dbReference type="InterPro" id="IPR028154">
    <property type="entry name" value="AMP-dep_Lig_C"/>
</dbReference>
<dbReference type="InterPro" id="IPR045851">
    <property type="entry name" value="AMP-bd_C_sf"/>
</dbReference>
<comment type="function">
    <text evidence="10">Catalyzes the activation of phenylacetic acid (PA) to phenylacetyl-CoA (PA-CoA).</text>
</comment>
<dbReference type="CDD" id="cd05913">
    <property type="entry name" value="PaaK"/>
    <property type="match status" value="1"/>
</dbReference>
<dbReference type="GO" id="GO:0010124">
    <property type="term" value="P:phenylacetate catabolic process"/>
    <property type="evidence" value="ECO:0007669"/>
    <property type="project" value="UniProtKB-UniRule"/>
</dbReference>
<comment type="catalytic activity">
    <reaction evidence="4">
        <text>2-phenylacetate + ATP + CoA = phenylacetyl-CoA + AMP + diphosphate</text>
        <dbReference type="Rhea" id="RHEA:20956"/>
        <dbReference type="ChEBI" id="CHEBI:18401"/>
        <dbReference type="ChEBI" id="CHEBI:30616"/>
        <dbReference type="ChEBI" id="CHEBI:33019"/>
        <dbReference type="ChEBI" id="CHEBI:57287"/>
        <dbReference type="ChEBI" id="CHEBI:57390"/>
        <dbReference type="ChEBI" id="CHEBI:456215"/>
        <dbReference type="EC" id="6.2.1.30"/>
    </reaction>
    <physiologicalReaction direction="left-to-right" evidence="4">
        <dbReference type="Rhea" id="RHEA:20957"/>
    </physiologicalReaction>
</comment>
<dbReference type="EC" id="6.2.1.30" evidence="7 10"/>
<evidence type="ECO:0000256" key="7">
    <source>
        <dbReference type="ARBA" id="ARBA00066629"/>
    </source>
</evidence>
<reference evidence="13" key="1">
    <citation type="submission" date="2022-12" db="EMBL/GenBank/DDBJ databases">
        <title>Reference genome sequencing for broad-spectrum identification of bacterial and archaeal isolates by mass spectrometry.</title>
        <authorList>
            <person name="Sekiguchi Y."/>
            <person name="Tourlousse D.M."/>
        </authorList>
    </citation>
    <scope>NUCLEOTIDE SEQUENCE</scope>
    <source>
        <strain evidence="13">H2</strain>
    </source>
</reference>
<dbReference type="SUPFAM" id="SSF56801">
    <property type="entry name" value="Acetyl-CoA synthetase-like"/>
    <property type="match status" value="1"/>
</dbReference>
<dbReference type="InterPro" id="IPR051414">
    <property type="entry name" value="Adenylate-forming_Reductase"/>
</dbReference>
<dbReference type="Pfam" id="PF00501">
    <property type="entry name" value="AMP-binding"/>
    <property type="match status" value="1"/>
</dbReference>
<keyword evidence="14" id="KW-1185">Reference proteome</keyword>
<evidence type="ECO:0000256" key="1">
    <source>
        <dbReference type="ARBA" id="ARBA00011245"/>
    </source>
</evidence>
<dbReference type="Gene3D" id="3.30.300.30">
    <property type="match status" value="1"/>
</dbReference>
<dbReference type="InterPro" id="IPR000873">
    <property type="entry name" value="AMP-dep_synth/lig_dom"/>
</dbReference>
<evidence type="ECO:0000313" key="13">
    <source>
        <dbReference type="EMBL" id="GLI39030.1"/>
    </source>
</evidence>